<dbReference type="OrthoDB" id="2951834at2759"/>
<gene>
    <name evidence="1" type="ORF">HO173_002776</name>
</gene>
<dbReference type="GeneID" id="59284447"/>
<dbReference type="InterPro" id="IPR038883">
    <property type="entry name" value="AN11006-like"/>
</dbReference>
<dbReference type="PANTHER" id="PTHR42085">
    <property type="entry name" value="F-BOX DOMAIN-CONTAINING PROTEIN"/>
    <property type="match status" value="1"/>
</dbReference>
<accession>A0A8H6L803</accession>
<sequence>MRMKREGFRPVDAIPLLVNRERLGISFLDLPTEIRLMIYRCCLMAPLKIIKPPSELQHYNKGWAMPTLDKSDREIDATVQRHRANHQSYVSLHQSYTGLRDADTGDPTLELSLLRLSKTIHDEAASVLYGENEFQFVLAITRRHPHVRAPKFYQPPFHDFRDNLTVVSEGYAKMIKKCTIEVRLPTFPWTGAKPVYLEYYARLAAFATGFGGDDHSLQNVAILFNRCFRKGHYFPLSCLRTSQNVLETLAAIHGVRHSVTVGGVMPAFEAKLSLAMMSRAIAYVPKEEKYGQRMVMYKGKRRLQRYKLGRYYDSNNVWSRSVLGPYQPHSKEASPAYGCCEVCDERPPLTFPHLWRRP</sequence>
<dbReference type="PANTHER" id="PTHR42085:SF2">
    <property type="entry name" value="F-BOX DOMAIN-CONTAINING PROTEIN"/>
    <property type="match status" value="1"/>
</dbReference>
<dbReference type="RefSeq" id="XP_037168200.1">
    <property type="nucleotide sequence ID" value="XM_037304707.1"/>
</dbReference>
<evidence type="ECO:0000313" key="1">
    <source>
        <dbReference type="EMBL" id="KAF6238904.1"/>
    </source>
</evidence>
<dbReference type="AlphaFoldDB" id="A0A8H6L803"/>
<organism evidence="1 2">
    <name type="scientific">Letharia columbiana</name>
    <dbReference type="NCBI Taxonomy" id="112416"/>
    <lineage>
        <taxon>Eukaryota</taxon>
        <taxon>Fungi</taxon>
        <taxon>Dikarya</taxon>
        <taxon>Ascomycota</taxon>
        <taxon>Pezizomycotina</taxon>
        <taxon>Lecanoromycetes</taxon>
        <taxon>OSLEUM clade</taxon>
        <taxon>Lecanoromycetidae</taxon>
        <taxon>Lecanorales</taxon>
        <taxon>Lecanorineae</taxon>
        <taxon>Parmeliaceae</taxon>
        <taxon>Letharia</taxon>
    </lineage>
</organism>
<keyword evidence="2" id="KW-1185">Reference proteome</keyword>
<protein>
    <submittedName>
        <fullName evidence="1">Uncharacterized protein</fullName>
    </submittedName>
</protein>
<name>A0A8H6L803_9LECA</name>
<dbReference type="EMBL" id="JACCJC010000007">
    <property type="protein sequence ID" value="KAF6238904.1"/>
    <property type="molecule type" value="Genomic_DNA"/>
</dbReference>
<proteinExistence type="predicted"/>
<dbReference type="Proteomes" id="UP000578531">
    <property type="component" value="Unassembled WGS sequence"/>
</dbReference>
<reference evidence="1 2" key="1">
    <citation type="journal article" date="2020" name="Genomics">
        <title>Complete, high-quality genomes from long-read metagenomic sequencing of two wolf lichen thalli reveals enigmatic genome architecture.</title>
        <authorList>
            <person name="McKenzie S.K."/>
            <person name="Walston R.F."/>
            <person name="Allen J.L."/>
        </authorList>
    </citation>
    <scope>NUCLEOTIDE SEQUENCE [LARGE SCALE GENOMIC DNA]</scope>
    <source>
        <strain evidence="1">WasteWater2</strain>
    </source>
</reference>
<comment type="caution">
    <text evidence="1">The sequence shown here is derived from an EMBL/GenBank/DDBJ whole genome shotgun (WGS) entry which is preliminary data.</text>
</comment>
<evidence type="ECO:0000313" key="2">
    <source>
        <dbReference type="Proteomes" id="UP000578531"/>
    </source>
</evidence>